<accession>A0AA38GMC3</accession>
<dbReference type="EMBL" id="JAHRHJ020000002">
    <property type="protein sequence ID" value="KAH9324653.1"/>
    <property type="molecule type" value="Genomic_DNA"/>
</dbReference>
<reference evidence="1 2" key="1">
    <citation type="journal article" date="2021" name="Nat. Plants">
        <title>The Taxus genome provides insights into paclitaxel biosynthesis.</title>
        <authorList>
            <person name="Xiong X."/>
            <person name="Gou J."/>
            <person name="Liao Q."/>
            <person name="Li Y."/>
            <person name="Zhou Q."/>
            <person name="Bi G."/>
            <person name="Li C."/>
            <person name="Du R."/>
            <person name="Wang X."/>
            <person name="Sun T."/>
            <person name="Guo L."/>
            <person name="Liang H."/>
            <person name="Lu P."/>
            <person name="Wu Y."/>
            <person name="Zhang Z."/>
            <person name="Ro D.K."/>
            <person name="Shang Y."/>
            <person name="Huang S."/>
            <person name="Yan J."/>
        </authorList>
    </citation>
    <scope>NUCLEOTIDE SEQUENCE [LARGE SCALE GENOMIC DNA]</scope>
    <source>
        <strain evidence="1">Ta-2019</strain>
    </source>
</reference>
<dbReference type="Proteomes" id="UP000824469">
    <property type="component" value="Unassembled WGS sequence"/>
</dbReference>
<evidence type="ECO:0000313" key="1">
    <source>
        <dbReference type="EMBL" id="KAH9324653.1"/>
    </source>
</evidence>
<feature type="non-terminal residue" evidence="1">
    <location>
        <position position="1"/>
    </location>
</feature>
<gene>
    <name evidence="1" type="ORF">KI387_004831</name>
</gene>
<dbReference type="AlphaFoldDB" id="A0AA38GMC3"/>
<name>A0AA38GMC3_TAXCH</name>
<sequence length="231" mass="26162">KQALQIPVPRRIDRGCIHMEEDGSYKVLFVEFDNLSIYFSSSDDLDFFDFLPKFASIDCVLLYKGFLCFMTYEDTPGVRIRSISGDGTSFVPLPDHTLPCQYHKPWLLQYGSSLLLVAAFLLESSFLEGGKNLENVVVWQLDMDIFLWKEFARMPSSICQEFDIKIGGYRTIQMVVVGDCLCCSGMKSGDVVTYNLMESSWTWVSFPKCSVKHRVMAALNPMCSLGIQGCD</sequence>
<organism evidence="1 2">
    <name type="scientific">Taxus chinensis</name>
    <name type="common">Chinese yew</name>
    <name type="synonym">Taxus wallichiana var. chinensis</name>
    <dbReference type="NCBI Taxonomy" id="29808"/>
    <lineage>
        <taxon>Eukaryota</taxon>
        <taxon>Viridiplantae</taxon>
        <taxon>Streptophyta</taxon>
        <taxon>Embryophyta</taxon>
        <taxon>Tracheophyta</taxon>
        <taxon>Spermatophyta</taxon>
        <taxon>Pinopsida</taxon>
        <taxon>Pinidae</taxon>
        <taxon>Conifers II</taxon>
        <taxon>Cupressales</taxon>
        <taxon>Taxaceae</taxon>
        <taxon>Taxus</taxon>
    </lineage>
</organism>
<proteinExistence type="predicted"/>
<protein>
    <submittedName>
        <fullName evidence="1">Uncharacterized protein</fullName>
    </submittedName>
</protein>
<evidence type="ECO:0000313" key="2">
    <source>
        <dbReference type="Proteomes" id="UP000824469"/>
    </source>
</evidence>
<comment type="caution">
    <text evidence="1">The sequence shown here is derived from an EMBL/GenBank/DDBJ whole genome shotgun (WGS) entry which is preliminary data.</text>
</comment>
<keyword evidence="2" id="KW-1185">Reference proteome</keyword>